<evidence type="ECO:0000313" key="1">
    <source>
        <dbReference type="EMBL" id="GAA3392566.1"/>
    </source>
</evidence>
<sequence>MARTIMAVFTNPRSPEQEEEYNTWYNQVHLAELLEIPGIVAATRYWAADGTADLTHRYVALYEVEGDPAAVFGELSTRSGGMSISPSLDAENAQVVFWEPIDGGSRSR</sequence>
<comment type="caution">
    <text evidence="1">The sequence shown here is derived from an EMBL/GenBank/DDBJ whole genome shotgun (WGS) entry which is preliminary data.</text>
</comment>
<dbReference type="InterPro" id="IPR011008">
    <property type="entry name" value="Dimeric_a/b-barrel"/>
</dbReference>
<dbReference type="RefSeq" id="WP_345731100.1">
    <property type="nucleotide sequence ID" value="NZ_BAAAYN010000038.1"/>
</dbReference>
<dbReference type="SUPFAM" id="SSF54909">
    <property type="entry name" value="Dimeric alpha+beta barrel"/>
    <property type="match status" value="1"/>
</dbReference>
<evidence type="ECO:0000313" key="2">
    <source>
        <dbReference type="Proteomes" id="UP001501676"/>
    </source>
</evidence>
<reference evidence="2" key="1">
    <citation type="journal article" date="2019" name="Int. J. Syst. Evol. Microbiol.">
        <title>The Global Catalogue of Microorganisms (GCM) 10K type strain sequencing project: providing services to taxonomists for standard genome sequencing and annotation.</title>
        <authorList>
            <consortium name="The Broad Institute Genomics Platform"/>
            <consortium name="The Broad Institute Genome Sequencing Center for Infectious Disease"/>
            <person name="Wu L."/>
            <person name="Ma J."/>
        </authorList>
    </citation>
    <scope>NUCLEOTIDE SEQUENCE [LARGE SCALE GENOMIC DNA]</scope>
    <source>
        <strain evidence="2">JCM 9458</strain>
    </source>
</reference>
<protein>
    <recommendedName>
        <fullName evidence="3">EthD family reductase</fullName>
    </recommendedName>
</protein>
<keyword evidence="2" id="KW-1185">Reference proteome</keyword>
<dbReference type="EMBL" id="BAAAYN010000038">
    <property type="protein sequence ID" value="GAA3392566.1"/>
    <property type="molecule type" value="Genomic_DNA"/>
</dbReference>
<organism evidence="1 2">
    <name type="scientific">Cryptosporangium minutisporangium</name>
    <dbReference type="NCBI Taxonomy" id="113569"/>
    <lineage>
        <taxon>Bacteria</taxon>
        <taxon>Bacillati</taxon>
        <taxon>Actinomycetota</taxon>
        <taxon>Actinomycetes</taxon>
        <taxon>Cryptosporangiales</taxon>
        <taxon>Cryptosporangiaceae</taxon>
        <taxon>Cryptosporangium</taxon>
    </lineage>
</organism>
<evidence type="ECO:0008006" key="3">
    <source>
        <dbReference type="Google" id="ProtNLM"/>
    </source>
</evidence>
<dbReference type="Proteomes" id="UP001501676">
    <property type="component" value="Unassembled WGS sequence"/>
</dbReference>
<proteinExistence type="predicted"/>
<accession>A0ABP6T4P8</accession>
<name>A0ABP6T4P8_9ACTN</name>
<gene>
    <name evidence="1" type="ORF">GCM10020369_54790</name>
</gene>